<sequence length="405" mass="43588">MLGKRRSKRQSADDAKSNNSDGTVQENITNDSSMNIDLGSIPFPPASTSRSDARSTRDASPSQSLLDRYQRRLHGMQATKHSSSSMMNSPSTSDGKLKDVSDELLVDLGPASLESINEPITPGDGMPMPNKSYDEFDFGLAGPRKTGMPPLTNTNDSTIPQPPRRQTRSQARAEQRKDSVSAAESDKDAVYKPRSLTIRKVHDADWTPSPPQPAVAFTSSQAEAELMASLASLGLESNTNMPSHAATSSSSIVHHAKIGAPLPSNLKPSPLQPSNLPKATATTTTTKRPPLPTPHQTAKPPKPPSPPPAIPINPPAPPAPSQLPGYIWLSTHPSSSLPTEPWSWLKRWTCCQCAHQDPMGQGRAAQTMVKQRVCSRLVCGHLRCARGCRVVRDGRFEGPGVFALV</sequence>
<gene>
    <name evidence="2" type="ORF">BDY17DRAFT_326064</name>
</gene>
<evidence type="ECO:0000313" key="3">
    <source>
        <dbReference type="Proteomes" id="UP000799767"/>
    </source>
</evidence>
<feature type="compositionally biased region" description="Polar residues" evidence="1">
    <location>
        <begin position="17"/>
        <end position="35"/>
    </location>
</feature>
<feature type="compositionally biased region" description="Pro residues" evidence="1">
    <location>
        <begin position="300"/>
        <end position="317"/>
    </location>
</feature>
<feature type="compositionally biased region" description="Low complexity" evidence="1">
    <location>
        <begin position="276"/>
        <end position="299"/>
    </location>
</feature>
<dbReference type="Proteomes" id="UP000799767">
    <property type="component" value="Unassembled WGS sequence"/>
</dbReference>
<accession>A0A6A6PMT7</accession>
<dbReference type="GeneID" id="54478451"/>
<feature type="region of interest" description="Disordered" evidence="1">
    <location>
        <begin position="259"/>
        <end position="317"/>
    </location>
</feature>
<evidence type="ECO:0000313" key="2">
    <source>
        <dbReference type="EMBL" id="KAF2481369.1"/>
    </source>
</evidence>
<name>A0A6A6PMT7_9PEZI</name>
<dbReference type="RefSeq" id="XP_033587939.1">
    <property type="nucleotide sequence ID" value="XM_033737449.1"/>
</dbReference>
<organism evidence="2 3">
    <name type="scientific">Neohortaea acidophila</name>
    <dbReference type="NCBI Taxonomy" id="245834"/>
    <lineage>
        <taxon>Eukaryota</taxon>
        <taxon>Fungi</taxon>
        <taxon>Dikarya</taxon>
        <taxon>Ascomycota</taxon>
        <taxon>Pezizomycotina</taxon>
        <taxon>Dothideomycetes</taxon>
        <taxon>Dothideomycetidae</taxon>
        <taxon>Mycosphaerellales</taxon>
        <taxon>Teratosphaeriaceae</taxon>
        <taxon>Neohortaea</taxon>
    </lineage>
</organism>
<feature type="region of interest" description="Disordered" evidence="1">
    <location>
        <begin position="1"/>
        <end position="188"/>
    </location>
</feature>
<dbReference type="AlphaFoldDB" id="A0A6A6PMT7"/>
<proteinExistence type="predicted"/>
<dbReference type="EMBL" id="MU001638">
    <property type="protein sequence ID" value="KAF2481369.1"/>
    <property type="molecule type" value="Genomic_DNA"/>
</dbReference>
<evidence type="ECO:0000256" key="1">
    <source>
        <dbReference type="SAM" id="MobiDB-lite"/>
    </source>
</evidence>
<feature type="compositionally biased region" description="Low complexity" evidence="1">
    <location>
        <begin position="82"/>
        <end position="93"/>
    </location>
</feature>
<reference evidence="2" key="1">
    <citation type="journal article" date="2020" name="Stud. Mycol.">
        <title>101 Dothideomycetes genomes: a test case for predicting lifestyles and emergence of pathogens.</title>
        <authorList>
            <person name="Haridas S."/>
            <person name="Albert R."/>
            <person name="Binder M."/>
            <person name="Bloem J."/>
            <person name="Labutti K."/>
            <person name="Salamov A."/>
            <person name="Andreopoulos B."/>
            <person name="Baker S."/>
            <person name="Barry K."/>
            <person name="Bills G."/>
            <person name="Bluhm B."/>
            <person name="Cannon C."/>
            <person name="Castanera R."/>
            <person name="Culley D."/>
            <person name="Daum C."/>
            <person name="Ezra D."/>
            <person name="Gonzalez J."/>
            <person name="Henrissat B."/>
            <person name="Kuo A."/>
            <person name="Liang C."/>
            <person name="Lipzen A."/>
            <person name="Lutzoni F."/>
            <person name="Magnuson J."/>
            <person name="Mondo S."/>
            <person name="Nolan M."/>
            <person name="Ohm R."/>
            <person name="Pangilinan J."/>
            <person name="Park H.-J."/>
            <person name="Ramirez L."/>
            <person name="Alfaro M."/>
            <person name="Sun H."/>
            <person name="Tritt A."/>
            <person name="Yoshinaga Y."/>
            <person name="Zwiers L.-H."/>
            <person name="Turgeon B."/>
            <person name="Goodwin S."/>
            <person name="Spatafora J."/>
            <person name="Crous P."/>
            <person name="Grigoriev I."/>
        </authorList>
    </citation>
    <scope>NUCLEOTIDE SEQUENCE</scope>
    <source>
        <strain evidence="2">CBS 113389</strain>
    </source>
</reference>
<keyword evidence="3" id="KW-1185">Reference proteome</keyword>
<feature type="compositionally biased region" description="Basic and acidic residues" evidence="1">
    <location>
        <begin position="171"/>
        <end position="188"/>
    </location>
</feature>
<dbReference type="OrthoDB" id="3946241at2759"/>
<protein>
    <submittedName>
        <fullName evidence="2">Uncharacterized protein</fullName>
    </submittedName>
</protein>